<evidence type="ECO:0000256" key="2">
    <source>
        <dbReference type="ARBA" id="ARBA00009074"/>
    </source>
</evidence>
<gene>
    <name evidence="6" type="ORF">COCNU_11G009530</name>
</gene>
<evidence type="ECO:0000256" key="4">
    <source>
        <dbReference type="ARBA" id="ARBA00022989"/>
    </source>
</evidence>
<evidence type="ECO:0000256" key="5">
    <source>
        <dbReference type="ARBA" id="ARBA00023136"/>
    </source>
</evidence>
<dbReference type="PANTHER" id="PTHR31113">
    <property type="entry name" value="UPF0496 PROTEIN 3-RELATED"/>
    <property type="match status" value="1"/>
</dbReference>
<reference evidence="6" key="1">
    <citation type="journal article" date="2017" name="Gigascience">
        <title>The genome draft of coconut (Cocos nucifera).</title>
        <authorList>
            <person name="Xiao Y."/>
            <person name="Xu P."/>
            <person name="Fan H."/>
            <person name="Baudouin L."/>
            <person name="Xia W."/>
            <person name="Bocs S."/>
            <person name="Xu J."/>
            <person name="Li Q."/>
            <person name="Guo A."/>
            <person name="Zhou L."/>
            <person name="Li J."/>
            <person name="Wu Y."/>
            <person name="Ma Z."/>
            <person name="Armero A."/>
            <person name="Issali A.E."/>
            <person name="Liu N."/>
            <person name="Peng M."/>
            <person name="Yang Y."/>
        </authorList>
    </citation>
    <scope>NUCLEOTIDE SEQUENCE</scope>
    <source>
        <tissue evidence="6">Spear leaf of Hainan Tall coconut</tissue>
    </source>
</reference>
<dbReference type="InterPro" id="IPR007749">
    <property type="entry name" value="DUF677"/>
</dbReference>
<evidence type="ECO:0000256" key="1">
    <source>
        <dbReference type="ARBA" id="ARBA00004370"/>
    </source>
</evidence>
<organism evidence="6 7">
    <name type="scientific">Cocos nucifera</name>
    <name type="common">Coconut palm</name>
    <dbReference type="NCBI Taxonomy" id="13894"/>
    <lineage>
        <taxon>Eukaryota</taxon>
        <taxon>Viridiplantae</taxon>
        <taxon>Streptophyta</taxon>
        <taxon>Embryophyta</taxon>
        <taxon>Tracheophyta</taxon>
        <taxon>Spermatophyta</taxon>
        <taxon>Magnoliopsida</taxon>
        <taxon>Liliopsida</taxon>
        <taxon>Arecaceae</taxon>
        <taxon>Arecoideae</taxon>
        <taxon>Cocoseae</taxon>
        <taxon>Attaleinae</taxon>
        <taxon>Cocos</taxon>
    </lineage>
</organism>
<evidence type="ECO:0000256" key="3">
    <source>
        <dbReference type="ARBA" id="ARBA00022692"/>
    </source>
</evidence>
<sequence>MAQLDTAARRTYVLNNDLDTIERLVAQLHETVESDKKLVRLGLERGRGQHHPIEGVVRQLRKNHPSFLHQLRDLDEHIYLFFAAVNRARSLLLQQIHRQKSTKVATNSS</sequence>
<accession>A0A8K0IPR2</accession>
<protein>
    <submittedName>
        <fullName evidence="6">Putative UPF0496 protein</fullName>
    </submittedName>
</protein>
<keyword evidence="3" id="KW-0812">Transmembrane</keyword>
<keyword evidence="4" id="KW-1133">Transmembrane helix</keyword>
<dbReference type="PANTHER" id="PTHR31113:SF5">
    <property type="entry name" value="OS04G0405700 PROTEIN"/>
    <property type="match status" value="1"/>
</dbReference>
<dbReference type="OrthoDB" id="1932397at2759"/>
<dbReference type="EMBL" id="CM017882">
    <property type="protein sequence ID" value="KAG1364126.1"/>
    <property type="molecule type" value="Genomic_DNA"/>
</dbReference>
<dbReference type="AlphaFoldDB" id="A0A8K0IPR2"/>
<comment type="similarity">
    <text evidence="2">Belongs to the UPF0496 family.</text>
</comment>
<evidence type="ECO:0000313" key="7">
    <source>
        <dbReference type="Proteomes" id="UP000797356"/>
    </source>
</evidence>
<evidence type="ECO:0000313" key="6">
    <source>
        <dbReference type="EMBL" id="KAG1364126.1"/>
    </source>
</evidence>
<reference evidence="6" key="2">
    <citation type="submission" date="2019-07" db="EMBL/GenBank/DDBJ databases">
        <authorList>
            <person name="Yang Y."/>
            <person name="Bocs S."/>
            <person name="Baudouin L."/>
        </authorList>
    </citation>
    <scope>NUCLEOTIDE SEQUENCE</scope>
    <source>
        <tissue evidence="6">Spear leaf of Hainan Tall coconut</tissue>
    </source>
</reference>
<comment type="subcellular location">
    <subcellularLocation>
        <location evidence="1">Membrane</location>
    </subcellularLocation>
</comment>
<proteinExistence type="inferred from homology"/>
<comment type="caution">
    <text evidence="6">The sequence shown here is derived from an EMBL/GenBank/DDBJ whole genome shotgun (WGS) entry which is preliminary data.</text>
</comment>
<keyword evidence="7" id="KW-1185">Reference proteome</keyword>
<dbReference type="GO" id="GO:0016020">
    <property type="term" value="C:membrane"/>
    <property type="evidence" value="ECO:0007669"/>
    <property type="project" value="UniProtKB-SubCell"/>
</dbReference>
<name>A0A8K0IPR2_COCNU</name>
<keyword evidence="5" id="KW-0472">Membrane</keyword>
<dbReference type="Proteomes" id="UP000797356">
    <property type="component" value="Chromosome 11"/>
</dbReference>